<dbReference type="EC" id="2.4.1.122" evidence="4"/>
<protein>
    <recommendedName>
        <fullName evidence="4">N-acetylgalactosaminide beta-1,3-galactosyltransferase</fullName>
        <ecNumber evidence="4">2.4.1.122</ecNumber>
    </recommendedName>
</protein>
<evidence type="ECO:0000259" key="12">
    <source>
        <dbReference type="Pfam" id="PF02434"/>
    </source>
</evidence>
<evidence type="ECO:0000256" key="10">
    <source>
        <dbReference type="ARBA" id="ARBA00022989"/>
    </source>
</evidence>
<dbReference type="OMA" id="DIRETWA"/>
<dbReference type="Gene3D" id="3.90.550.50">
    <property type="match status" value="1"/>
</dbReference>
<comment type="pathway">
    <text evidence="2">Protein modification; protein glycosylation.</text>
</comment>
<reference evidence="14" key="1">
    <citation type="journal article" date="2005" name="Nature">
        <title>Sequencing of Aspergillus nidulans and comparative analysis with A. fumigatus and A. oryzae.</title>
        <authorList>
            <person name="Galagan J.E."/>
            <person name="Calvo S.E."/>
            <person name="Cuomo C."/>
            <person name="Ma L.J."/>
            <person name="Wortman J.R."/>
            <person name="Batzoglou S."/>
            <person name="Lee S.I."/>
            <person name="Basturkmen M."/>
            <person name="Spevak C.C."/>
            <person name="Clutterbuck J."/>
            <person name="Kapitonov V."/>
            <person name="Jurka J."/>
            <person name="Scazzocchio C."/>
            <person name="Farman M."/>
            <person name="Butler J."/>
            <person name="Purcell S."/>
            <person name="Harris S."/>
            <person name="Braus G.H."/>
            <person name="Draht O."/>
            <person name="Busch S."/>
            <person name="D'Enfert C."/>
            <person name="Bouchier C."/>
            <person name="Goldman G.H."/>
            <person name="Bell-Pedersen D."/>
            <person name="Griffiths-Jones S."/>
            <person name="Doonan J.H."/>
            <person name="Yu J."/>
            <person name="Vienken K."/>
            <person name="Pain A."/>
            <person name="Freitag M."/>
            <person name="Selker E.U."/>
            <person name="Archer D.B."/>
            <person name="Penalva M.A."/>
            <person name="Oakley B.R."/>
            <person name="Momany M."/>
            <person name="Tanaka T."/>
            <person name="Kumagai T."/>
            <person name="Asai K."/>
            <person name="Machida M."/>
            <person name="Nierman W.C."/>
            <person name="Denning D.W."/>
            <person name="Caddick M."/>
            <person name="Hynes M."/>
            <person name="Paoletti M."/>
            <person name="Fischer R."/>
            <person name="Miller B."/>
            <person name="Dyer P."/>
            <person name="Sachs M.S."/>
            <person name="Osmani S.A."/>
            <person name="Birren B.W."/>
        </authorList>
    </citation>
    <scope>NUCLEOTIDE SEQUENCE [LARGE SCALE GENOMIC DNA]</scope>
    <source>
        <strain evidence="14">FGSC A4 / ATCC 38163 / CBS 112.46 / NRRL 194 / M139</strain>
    </source>
</reference>
<dbReference type="GeneID" id="74896807"/>
<evidence type="ECO:0000256" key="7">
    <source>
        <dbReference type="ARBA" id="ARBA00022692"/>
    </source>
</evidence>
<dbReference type="AlphaFoldDB" id="C8VLT5"/>
<dbReference type="KEGG" id="ani:ANIA_11144"/>
<evidence type="ECO:0000256" key="3">
    <source>
        <dbReference type="ARBA" id="ARBA00006462"/>
    </source>
</evidence>
<dbReference type="PANTHER" id="PTHR23033:SF47">
    <property type="entry name" value="APPLE DOMAIN-CONTAINING PROTEIN-RELATED"/>
    <property type="match status" value="1"/>
</dbReference>
<keyword evidence="9" id="KW-0735">Signal-anchor</keyword>
<dbReference type="GO" id="GO:0016263">
    <property type="term" value="F:glycoprotein-N-acetylgalactosamine 3-beta-galactosyltransferase activity"/>
    <property type="evidence" value="ECO:0007669"/>
    <property type="project" value="UniProtKB-EC"/>
</dbReference>
<evidence type="ECO:0000256" key="8">
    <source>
        <dbReference type="ARBA" id="ARBA00022741"/>
    </source>
</evidence>
<dbReference type="InterPro" id="IPR026050">
    <property type="entry name" value="C1GALT1/C1GALT1_chp1"/>
</dbReference>
<gene>
    <name evidence="13" type="ORF">ANIA_11144</name>
</gene>
<dbReference type="Pfam" id="PF02434">
    <property type="entry name" value="Fringe"/>
    <property type="match status" value="1"/>
</dbReference>
<keyword evidence="14" id="KW-1185">Reference proteome</keyword>
<reference evidence="14" key="2">
    <citation type="journal article" date="2009" name="Fungal Genet. Biol.">
        <title>The 2008 update of the Aspergillus nidulans genome annotation: a community effort.</title>
        <authorList>
            <person name="Wortman J.R."/>
            <person name="Gilsenan J.M."/>
            <person name="Joardar V."/>
            <person name="Deegan J."/>
            <person name="Clutterbuck J."/>
            <person name="Andersen M.R."/>
            <person name="Archer D."/>
            <person name="Bencina M."/>
            <person name="Braus G."/>
            <person name="Coutinho P."/>
            <person name="von Dohren H."/>
            <person name="Doonan J."/>
            <person name="Driessen A.J."/>
            <person name="Durek P."/>
            <person name="Espeso E."/>
            <person name="Fekete E."/>
            <person name="Flipphi M."/>
            <person name="Estrada C.G."/>
            <person name="Geysens S."/>
            <person name="Goldman G."/>
            <person name="de Groot P.W."/>
            <person name="Hansen K."/>
            <person name="Harris S.D."/>
            <person name="Heinekamp T."/>
            <person name="Helmstaedt K."/>
            <person name="Henrissat B."/>
            <person name="Hofmann G."/>
            <person name="Homan T."/>
            <person name="Horio T."/>
            <person name="Horiuchi H."/>
            <person name="James S."/>
            <person name="Jones M."/>
            <person name="Karaffa L."/>
            <person name="Karanyi Z."/>
            <person name="Kato M."/>
            <person name="Keller N."/>
            <person name="Kelly D.E."/>
            <person name="Kiel J.A."/>
            <person name="Kim J.M."/>
            <person name="van der Klei I.J."/>
            <person name="Klis F.M."/>
            <person name="Kovalchuk A."/>
            <person name="Krasevec N."/>
            <person name="Kubicek C.P."/>
            <person name="Liu B."/>
            <person name="Maccabe A."/>
            <person name="Meyer V."/>
            <person name="Mirabito P."/>
            <person name="Miskei M."/>
            <person name="Mos M."/>
            <person name="Mullins J."/>
            <person name="Nelson D.R."/>
            <person name="Nielsen J."/>
            <person name="Oakley B.R."/>
            <person name="Osmani S.A."/>
            <person name="Pakula T."/>
            <person name="Paszewski A."/>
            <person name="Paulsen I."/>
            <person name="Pilsyk S."/>
            <person name="Pocsi I."/>
            <person name="Punt P.J."/>
            <person name="Ram A.F."/>
            <person name="Ren Q."/>
            <person name="Robellet X."/>
            <person name="Robson G."/>
            <person name="Seiboth B."/>
            <person name="van Solingen P."/>
            <person name="Specht T."/>
            <person name="Sun J."/>
            <person name="Taheri-Talesh N."/>
            <person name="Takeshita N."/>
            <person name="Ussery D."/>
            <person name="vanKuyk P.A."/>
            <person name="Visser H."/>
            <person name="van de Vondervoort P.J."/>
            <person name="de Vries R.P."/>
            <person name="Walton J."/>
            <person name="Xiang X."/>
            <person name="Xiong Y."/>
            <person name="Zeng A.P."/>
            <person name="Brandt B.W."/>
            <person name="Cornell M.J."/>
            <person name="van den Hondel C.A."/>
            <person name="Visser J."/>
            <person name="Oliver S.G."/>
            <person name="Turner G."/>
        </authorList>
    </citation>
    <scope>GENOME REANNOTATION</scope>
    <source>
        <strain evidence="14">FGSC A4 / ATCC 38163 / CBS 112.46 / NRRL 194 / M139</strain>
    </source>
</reference>
<feature type="domain" description="Fringe-like glycosyltransferase" evidence="12">
    <location>
        <begin position="161"/>
        <end position="259"/>
    </location>
</feature>
<evidence type="ECO:0000256" key="2">
    <source>
        <dbReference type="ARBA" id="ARBA00004922"/>
    </source>
</evidence>
<dbReference type="Proteomes" id="UP000000560">
    <property type="component" value="Chromosome VII"/>
</dbReference>
<dbReference type="InterPro" id="IPR003378">
    <property type="entry name" value="Fringe-like_glycosylTrfase"/>
</dbReference>
<keyword evidence="11" id="KW-0472">Membrane</keyword>
<evidence type="ECO:0000256" key="4">
    <source>
        <dbReference type="ARBA" id="ARBA00012557"/>
    </source>
</evidence>
<keyword evidence="5" id="KW-0328">Glycosyltransferase</keyword>
<accession>C8VLT5</accession>
<organism evidence="13 14">
    <name type="scientific">Emericella nidulans (strain FGSC A4 / ATCC 38163 / CBS 112.46 / NRRL 194 / M139)</name>
    <name type="common">Aspergillus nidulans</name>
    <dbReference type="NCBI Taxonomy" id="227321"/>
    <lineage>
        <taxon>Eukaryota</taxon>
        <taxon>Fungi</taxon>
        <taxon>Dikarya</taxon>
        <taxon>Ascomycota</taxon>
        <taxon>Pezizomycotina</taxon>
        <taxon>Eurotiomycetes</taxon>
        <taxon>Eurotiomycetidae</taxon>
        <taxon>Eurotiales</taxon>
        <taxon>Aspergillaceae</taxon>
        <taxon>Aspergillus</taxon>
        <taxon>Aspergillus subgen. Nidulantes</taxon>
    </lineage>
</organism>
<keyword evidence="8" id="KW-0547">Nucleotide-binding</keyword>
<keyword evidence="6" id="KW-0808">Transferase</keyword>
<name>C8VLT5_EMENI</name>
<keyword evidence="7" id="KW-0812">Transmembrane</keyword>
<evidence type="ECO:0000313" key="13">
    <source>
        <dbReference type="EMBL" id="CBF84735.1"/>
    </source>
</evidence>
<evidence type="ECO:0000256" key="6">
    <source>
        <dbReference type="ARBA" id="ARBA00022679"/>
    </source>
</evidence>
<dbReference type="OrthoDB" id="414175at2759"/>
<dbReference type="GO" id="GO:0016020">
    <property type="term" value="C:membrane"/>
    <property type="evidence" value="ECO:0007669"/>
    <property type="project" value="UniProtKB-SubCell"/>
</dbReference>
<keyword evidence="10" id="KW-1133">Transmembrane helix</keyword>
<dbReference type="HOGENOM" id="CLU_022549_3_1_1"/>
<evidence type="ECO:0000256" key="5">
    <source>
        <dbReference type="ARBA" id="ARBA00022676"/>
    </source>
</evidence>
<comment type="similarity">
    <text evidence="3">Belongs to the glycosyltransferase 31 family. Beta3-Gal-T subfamily.</text>
</comment>
<dbReference type="EMBL" id="BN001307">
    <property type="protein sequence ID" value="CBF84735.1"/>
    <property type="molecule type" value="Genomic_DNA"/>
</dbReference>
<evidence type="ECO:0000256" key="11">
    <source>
        <dbReference type="ARBA" id="ARBA00023136"/>
    </source>
</evidence>
<dbReference type="RefSeq" id="XP_050468611.1">
    <property type="nucleotide sequence ID" value="XM_050612727.1"/>
</dbReference>
<dbReference type="eggNOG" id="KOG2246">
    <property type="taxonomic scope" value="Eukaryota"/>
</dbReference>
<evidence type="ECO:0000313" key="14">
    <source>
        <dbReference type="Proteomes" id="UP000000560"/>
    </source>
</evidence>
<dbReference type="PANTHER" id="PTHR23033">
    <property type="entry name" value="BETA1,3-GALACTOSYLTRANSFERASE"/>
    <property type="match status" value="1"/>
</dbReference>
<dbReference type="InParanoid" id="C8VLT5"/>
<proteinExistence type="inferred from homology"/>
<comment type="subcellular location">
    <subcellularLocation>
        <location evidence="1">Membrane</location>
        <topology evidence="1">Single-pass type II membrane protein</topology>
    </subcellularLocation>
</comment>
<sequence length="423" mass="48424">MRKDWAFSDNSGATTDWQIKNVTNAPKYDNMTACAHLPGMDKVLVILKTGATEALDKIPVHLRTTLECVQHYVIFSDFEEYIYGVHVQDVLRSVSEGMKQTNSDFGIYNRLRASGRGGLTADDWRDDENGPLGKQGNPGWKLDKWKFVPMIDEALLASPWAHWYVFLEADTYIVWRNMVRWLSQLDQRKALYLGAPMQMGSQIFAYGGAGIVLSRTAMRLISQYRAQNFTVVEQMTADDWAGDHVLGRILGDIGVPLIWSWPLLVPSSIWEFEYFTKAYGRQPWCYPAVSFHHMSTQDIWDMWLLEQQWFKYQVDVPLLHKDIFNWKLYDAISSMKDDWDNISSDQQPRNISDSPTTSEECKQRCSLITDCLQFSFSHEGCRTSKKVVGGVPRPGFHSGWVATRIKALIKNAGRCSKAQYITG</sequence>
<evidence type="ECO:0000256" key="9">
    <source>
        <dbReference type="ARBA" id="ARBA00022968"/>
    </source>
</evidence>
<dbReference type="VEuPathDB" id="FungiDB:AN11144"/>
<dbReference type="GO" id="GO:0000166">
    <property type="term" value="F:nucleotide binding"/>
    <property type="evidence" value="ECO:0007669"/>
    <property type="project" value="UniProtKB-KW"/>
</dbReference>
<evidence type="ECO:0000256" key="1">
    <source>
        <dbReference type="ARBA" id="ARBA00004606"/>
    </source>
</evidence>